<dbReference type="Proteomes" id="UP000229498">
    <property type="component" value="Unassembled WGS sequence"/>
</dbReference>
<reference evidence="2 3" key="1">
    <citation type="submission" date="2017-11" db="EMBL/GenBank/DDBJ databases">
        <title>Draft genome sequence of Rhizobiales bacterium SY3-13.</title>
        <authorList>
            <person name="Sun C."/>
        </authorList>
    </citation>
    <scope>NUCLEOTIDE SEQUENCE [LARGE SCALE GENOMIC DNA]</scope>
    <source>
        <strain evidence="2 3">SY3-13</strain>
    </source>
</reference>
<dbReference type="AlphaFoldDB" id="A0A2M9G1E6"/>
<dbReference type="PANTHER" id="PTHR36503">
    <property type="entry name" value="BLR2520 PROTEIN"/>
    <property type="match status" value="1"/>
</dbReference>
<evidence type="ECO:0000313" key="3">
    <source>
        <dbReference type="Proteomes" id="UP000229498"/>
    </source>
</evidence>
<dbReference type="InterPro" id="IPR004360">
    <property type="entry name" value="Glyas_Fos-R_dOase_dom"/>
</dbReference>
<sequence length="141" mass="15361">MEQRYTLLTLGVADLERSIAFYEYLGWRRSMRATEGVAFFQCGGVALSLYPRADLAKEAGVSDEGGGFRGVALAHNTRSREEVDTVLAEAEAAGGRIVRPAEEAFWGGYTGYFADPDGHLWEVAWNPGFPLDAEGNVTLPV</sequence>
<dbReference type="Pfam" id="PF00903">
    <property type="entry name" value="Glyoxalase"/>
    <property type="match status" value="1"/>
</dbReference>
<dbReference type="InterPro" id="IPR037523">
    <property type="entry name" value="VOC_core"/>
</dbReference>
<keyword evidence="3" id="KW-1185">Reference proteome</keyword>
<dbReference type="RefSeq" id="WP_109793566.1">
    <property type="nucleotide sequence ID" value="NZ_PHIG01000032.1"/>
</dbReference>
<dbReference type="Gene3D" id="3.10.180.10">
    <property type="entry name" value="2,3-Dihydroxybiphenyl 1,2-Dioxygenase, domain 1"/>
    <property type="match status" value="1"/>
</dbReference>
<comment type="caution">
    <text evidence="2">The sequence shown here is derived from an EMBL/GenBank/DDBJ whole genome shotgun (WGS) entry which is preliminary data.</text>
</comment>
<protein>
    <submittedName>
        <fullName evidence="2">Glyoxalase</fullName>
    </submittedName>
</protein>
<evidence type="ECO:0000259" key="1">
    <source>
        <dbReference type="PROSITE" id="PS51819"/>
    </source>
</evidence>
<dbReference type="EMBL" id="PHIG01000032">
    <property type="protein sequence ID" value="PJK29542.1"/>
    <property type="molecule type" value="Genomic_DNA"/>
</dbReference>
<organism evidence="2 3">
    <name type="scientific">Minwuia thermotolerans</name>
    <dbReference type="NCBI Taxonomy" id="2056226"/>
    <lineage>
        <taxon>Bacteria</taxon>
        <taxon>Pseudomonadati</taxon>
        <taxon>Pseudomonadota</taxon>
        <taxon>Alphaproteobacteria</taxon>
        <taxon>Minwuiales</taxon>
        <taxon>Minwuiaceae</taxon>
        <taxon>Minwuia</taxon>
    </lineage>
</organism>
<dbReference type="CDD" id="cd07251">
    <property type="entry name" value="VOC_like"/>
    <property type="match status" value="1"/>
</dbReference>
<dbReference type="InterPro" id="IPR029068">
    <property type="entry name" value="Glyas_Bleomycin-R_OHBP_Dase"/>
</dbReference>
<feature type="domain" description="VOC" evidence="1">
    <location>
        <begin position="4"/>
        <end position="126"/>
    </location>
</feature>
<dbReference type="PANTHER" id="PTHR36503:SF1">
    <property type="entry name" value="BLR2520 PROTEIN"/>
    <property type="match status" value="1"/>
</dbReference>
<dbReference type="PROSITE" id="PS51819">
    <property type="entry name" value="VOC"/>
    <property type="match status" value="1"/>
</dbReference>
<dbReference type="SUPFAM" id="SSF54593">
    <property type="entry name" value="Glyoxalase/Bleomycin resistance protein/Dihydroxybiphenyl dioxygenase"/>
    <property type="match status" value="1"/>
</dbReference>
<name>A0A2M9G1E6_9PROT</name>
<accession>A0A2M9G1E6</accession>
<evidence type="ECO:0000313" key="2">
    <source>
        <dbReference type="EMBL" id="PJK29542.1"/>
    </source>
</evidence>
<dbReference type="OrthoDB" id="9798430at2"/>
<gene>
    <name evidence="2" type="ORF">CVT23_10800</name>
</gene>
<proteinExistence type="predicted"/>